<protein>
    <submittedName>
        <fullName evidence="1">Uncharacterized protein</fullName>
    </submittedName>
</protein>
<dbReference type="Pfam" id="PF10926">
    <property type="entry name" value="DUF2800"/>
    <property type="match status" value="1"/>
</dbReference>
<dbReference type="InterPro" id="IPR021229">
    <property type="entry name" value="DUF2800"/>
</dbReference>
<name>A0A6J5QMG5_9CAUD</name>
<reference evidence="1" key="1">
    <citation type="submission" date="2020-05" db="EMBL/GenBank/DDBJ databases">
        <authorList>
            <person name="Chiriac C."/>
            <person name="Salcher M."/>
            <person name="Ghai R."/>
            <person name="Kavagutti S V."/>
        </authorList>
    </citation>
    <scope>NUCLEOTIDE SEQUENCE</scope>
</reference>
<gene>
    <name evidence="1" type="ORF">UFOVP1101_1</name>
</gene>
<evidence type="ECO:0000313" key="1">
    <source>
        <dbReference type="EMBL" id="CAB4183707.1"/>
    </source>
</evidence>
<sequence length="161" mass="17287">MKHSTVVGGSTAKRVMACPGSVALVAQAPVMPSSTYADKGTMLHTAISEYLLGEDNVIGTTYEGHTLDQEMYDDKLQPALDLLDTLDPDGLMKMAVETRVGFGSYLPGAFGSCDLLGRIGNTAYVIDWKFGDGIAVSADDNEQLMYYAAAAMRTKESAWVF</sequence>
<organism evidence="1">
    <name type="scientific">uncultured Caudovirales phage</name>
    <dbReference type="NCBI Taxonomy" id="2100421"/>
    <lineage>
        <taxon>Viruses</taxon>
        <taxon>Duplodnaviria</taxon>
        <taxon>Heunggongvirae</taxon>
        <taxon>Uroviricota</taxon>
        <taxon>Caudoviricetes</taxon>
        <taxon>Peduoviridae</taxon>
        <taxon>Maltschvirus</taxon>
        <taxon>Maltschvirus maltsch</taxon>
    </lineage>
</organism>
<feature type="non-terminal residue" evidence="1">
    <location>
        <position position="161"/>
    </location>
</feature>
<proteinExistence type="predicted"/>
<dbReference type="EMBL" id="LR797059">
    <property type="protein sequence ID" value="CAB4183707.1"/>
    <property type="molecule type" value="Genomic_DNA"/>
</dbReference>
<accession>A0A6J5QMG5</accession>